<evidence type="ECO:0000256" key="7">
    <source>
        <dbReference type="SAM" id="Phobius"/>
    </source>
</evidence>
<dbReference type="Proteomes" id="UP000324479">
    <property type="component" value="Unassembled WGS sequence"/>
</dbReference>
<evidence type="ECO:0000313" key="9">
    <source>
        <dbReference type="Proteomes" id="UP000324479"/>
    </source>
</evidence>
<evidence type="ECO:0000256" key="3">
    <source>
        <dbReference type="ARBA" id="ARBA00022475"/>
    </source>
</evidence>
<dbReference type="EMBL" id="VWOX01000007">
    <property type="protein sequence ID" value="KAA5542624.1"/>
    <property type="molecule type" value="Genomic_DNA"/>
</dbReference>
<keyword evidence="6 7" id="KW-0472">Membrane</keyword>
<comment type="caution">
    <text evidence="8">The sequence shown here is derived from an EMBL/GenBank/DDBJ whole genome shotgun (WGS) entry which is preliminary data.</text>
</comment>
<keyword evidence="4 7" id="KW-0812">Transmembrane</keyword>
<name>A0A5M6D558_9BACT</name>
<evidence type="ECO:0000256" key="1">
    <source>
        <dbReference type="ARBA" id="ARBA00004651"/>
    </source>
</evidence>
<keyword evidence="5 7" id="KW-1133">Transmembrane helix</keyword>
<dbReference type="Pfam" id="PF04226">
    <property type="entry name" value="Transgly_assoc"/>
    <property type="match status" value="1"/>
</dbReference>
<dbReference type="RefSeq" id="WP_150077041.1">
    <property type="nucleotide sequence ID" value="NZ_VWOX01000007.1"/>
</dbReference>
<comment type="similarity">
    <text evidence="2">Belongs to the UPF0410 family.</text>
</comment>
<protein>
    <submittedName>
        <fullName evidence="8">GlsB/YeaQ/YmgE family stress response membrane protein</fullName>
    </submittedName>
</protein>
<accession>A0A5M6D558</accession>
<evidence type="ECO:0000313" key="8">
    <source>
        <dbReference type="EMBL" id="KAA5542624.1"/>
    </source>
</evidence>
<keyword evidence="3" id="KW-1003">Cell membrane</keyword>
<evidence type="ECO:0000256" key="2">
    <source>
        <dbReference type="ARBA" id="ARBA00011006"/>
    </source>
</evidence>
<comment type="subcellular location">
    <subcellularLocation>
        <location evidence="1">Cell membrane</location>
        <topology evidence="1">Multi-pass membrane protein</topology>
    </subcellularLocation>
</comment>
<evidence type="ECO:0000256" key="4">
    <source>
        <dbReference type="ARBA" id="ARBA00022692"/>
    </source>
</evidence>
<feature type="transmembrane region" description="Helical" evidence="7">
    <location>
        <begin position="6"/>
        <end position="23"/>
    </location>
</feature>
<gene>
    <name evidence="8" type="ORF">FYK55_13905</name>
</gene>
<feature type="transmembrane region" description="Helical" evidence="7">
    <location>
        <begin position="35"/>
        <end position="54"/>
    </location>
</feature>
<dbReference type="GO" id="GO:0005886">
    <property type="term" value="C:plasma membrane"/>
    <property type="evidence" value="ECO:0007669"/>
    <property type="project" value="UniProtKB-SubCell"/>
</dbReference>
<keyword evidence="9" id="KW-1185">Reference proteome</keyword>
<evidence type="ECO:0000256" key="6">
    <source>
        <dbReference type="ARBA" id="ARBA00023136"/>
    </source>
</evidence>
<dbReference type="PANTHER" id="PTHR33884">
    <property type="entry name" value="UPF0410 PROTEIN YMGE"/>
    <property type="match status" value="1"/>
</dbReference>
<evidence type="ECO:0000256" key="5">
    <source>
        <dbReference type="ARBA" id="ARBA00022989"/>
    </source>
</evidence>
<dbReference type="AlphaFoldDB" id="A0A5M6D558"/>
<dbReference type="InterPro" id="IPR007341">
    <property type="entry name" value="Transgly_assoc"/>
</dbReference>
<dbReference type="PANTHER" id="PTHR33884:SF3">
    <property type="entry name" value="UPF0410 PROTEIN YMGE"/>
    <property type="match status" value="1"/>
</dbReference>
<reference evidence="8 9" key="1">
    <citation type="submission" date="2019-08" db="EMBL/GenBank/DDBJ databases">
        <authorList>
            <person name="Dhanesh K."/>
            <person name="Kumar G."/>
            <person name="Sasikala C."/>
            <person name="Venkata Ramana C."/>
        </authorList>
    </citation>
    <scope>NUCLEOTIDE SEQUENCE [LARGE SCALE GENOMIC DNA]</scope>
    <source>
        <strain evidence="8 9">JC645</strain>
    </source>
</reference>
<sequence>MLIPILGWMLFGLIIGAIARFVVPGSQRMGWLKTMLLGIIGSFVGGFVGYLVFGGDAFQASGWIGSIVGAVIVLLIGMKAGRVSAY</sequence>
<feature type="transmembrane region" description="Helical" evidence="7">
    <location>
        <begin position="60"/>
        <end position="78"/>
    </location>
</feature>
<proteinExistence type="inferred from homology"/>
<organism evidence="8 9">
    <name type="scientific">Roseiconus nitratireducens</name>
    <dbReference type="NCBI Taxonomy" id="2605748"/>
    <lineage>
        <taxon>Bacteria</taxon>
        <taxon>Pseudomonadati</taxon>
        <taxon>Planctomycetota</taxon>
        <taxon>Planctomycetia</taxon>
        <taxon>Pirellulales</taxon>
        <taxon>Pirellulaceae</taxon>
        <taxon>Roseiconus</taxon>
    </lineage>
</organism>